<sequence length="141" mass="15187">MSLTLLGFDNILLPVGDLGEAVDFYERVGFPLSFRLDEAGIALLKVGDETPGVLLRQEDGLLPRTPGPWTPRLWLEVPDARAARRGLEAAGVTPDPPLSVSTGWTVELADPWGNVIGFTDYLKRPSLARKQPVGTPATTPA</sequence>
<dbReference type="Proteomes" id="UP000598297">
    <property type="component" value="Unassembled WGS sequence"/>
</dbReference>
<keyword evidence="3" id="KW-1185">Reference proteome</keyword>
<dbReference type="Gene3D" id="3.10.180.10">
    <property type="entry name" value="2,3-Dihydroxybiphenyl 1,2-Dioxygenase, domain 1"/>
    <property type="match status" value="1"/>
</dbReference>
<dbReference type="InterPro" id="IPR037523">
    <property type="entry name" value="VOC_core"/>
</dbReference>
<dbReference type="SUPFAM" id="SSF54593">
    <property type="entry name" value="Glyoxalase/Bleomycin resistance protein/Dihydroxybiphenyl dioxygenase"/>
    <property type="match status" value="1"/>
</dbReference>
<organism evidence="2 3">
    <name type="scientific">Streptomyces boluensis</name>
    <dbReference type="NCBI Taxonomy" id="1775135"/>
    <lineage>
        <taxon>Bacteria</taxon>
        <taxon>Bacillati</taxon>
        <taxon>Actinomycetota</taxon>
        <taxon>Actinomycetes</taxon>
        <taxon>Kitasatosporales</taxon>
        <taxon>Streptomycetaceae</taxon>
        <taxon>Streptomyces</taxon>
    </lineage>
</organism>
<feature type="domain" description="VOC" evidence="1">
    <location>
        <begin position="7"/>
        <end position="121"/>
    </location>
</feature>
<evidence type="ECO:0000259" key="1">
    <source>
        <dbReference type="PROSITE" id="PS51819"/>
    </source>
</evidence>
<comment type="caution">
    <text evidence="2">The sequence shown here is derived from an EMBL/GenBank/DDBJ whole genome shotgun (WGS) entry which is preliminary data.</text>
</comment>
<dbReference type="AlphaFoldDB" id="A0A964XME2"/>
<dbReference type="PROSITE" id="PS51819">
    <property type="entry name" value="VOC"/>
    <property type="match status" value="1"/>
</dbReference>
<dbReference type="CDD" id="cd06587">
    <property type="entry name" value="VOC"/>
    <property type="match status" value="1"/>
</dbReference>
<name>A0A964XME2_9ACTN</name>
<evidence type="ECO:0000313" key="2">
    <source>
        <dbReference type="EMBL" id="NBE52687.1"/>
    </source>
</evidence>
<dbReference type="Pfam" id="PF00903">
    <property type="entry name" value="Glyoxalase"/>
    <property type="match status" value="1"/>
</dbReference>
<protein>
    <submittedName>
        <fullName evidence="2">VOC family protein</fullName>
    </submittedName>
</protein>
<gene>
    <name evidence="2" type="ORF">GUY60_14875</name>
</gene>
<reference evidence="2" key="1">
    <citation type="submission" date="2020-01" db="EMBL/GenBank/DDBJ databases">
        <title>Whole-genome analyses of novel actinobacteria.</title>
        <authorList>
            <person name="Sahin N."/>
        </authorList>
    </citation>
    <scope>NUCLEOTIDE SEQUENCE</scope>
    <source>
        <strain evidence="2">YC537</strain>
    </source>
</reference>
<proteinExistence type="predicted"/>
<dbReference type="OrthoDB" id="4266524at2"/>
<accession>A0A964XME2</accession>
<dbReference type="RefSeq" id="WP_161697852.1">
    <property type="nucleotide sequence ID" value="NZ_JAAAHS010000096.1"/>
</dbReference>
<dbReference type="InterPro" id="IPR004360">
    <property type="entry name" value="Glyas_Fos-R_dOase_dom"/>
</dbReference>
<evidence type="ECO:0000313" key="3">
    <source>
        <dbReference type="Proteomes" id="UP000598297"/>
    </source>
</evidence>
<dbReference type="EMBL" id="JAAAHS010000096">
    <property type="protein sequence ID" value="NBE52687.1"/>
    <property type="molecule type" value="Genomic_DNA"/>
</dbReference>
<dbReference type="InterPro" id="IPR029068">
    <property type="entry name" value="Glyas_Bleomycin-R_OHBP_Dase"/>
</dbReference>